<dbReference type="Pfam" id="PF19614">
    <property type="entry name" value="DUF6119"/>
    <property type="match status" value="1"/>
</dbReference>
<evidence type="ECO:0008006" key="3">
    <source>
        <dbReference type="Google" id="ProtNLM"/>
    </source>
</evidence>
<dbReference type="AlphaFoldDB" id="A0A290ZEF0"/>
<evidence type="ECO:0000313" key="2">
    <source>
        <dbReference type="Proteomes" id="UP000218505"/>
    </source>
</evidence>
<keyword evidence="2" id="KW-1185">Reference proteome</keyword>
<dbReference type="KEGG" id="apre:CNX65_32160"/>
<proteinExistence type="predicted"/>
<name>A0A290ZEF0_9PSEU</name>
<dbReference type="EMBL" id="CP023445">
    <property type="protein sequence ID" value="ATE57386.1"/>
    <property type="molecule type" value="Genomic_DNA"/>
</dbReference>
<organism evidence="1 2">
    <name type="scientific">Actinosynnema pretiosum</name>
    <dbReference type="NCBI Taxonomy" id="42197"/>
    <lineage>
        <taxon>Bacteria</taxon>
        <taxon>Bacillati</taxon>
        <taxon>Actinomycetota</taxon>
        <taxon>Actinomycetes</taxon>
        <taxon>Pseudonocardiales</taxon>
        <taxon>Pseudonocardiaceae</taxon>
        <taxon>Actinosynnema</taxon>
    </lineage>
</organism>
<reference evidence="1" key="1">
    <citation type="submission" date="2017-09" db="EMBL/GenBank/DDBJ databases">
        <title>Complete Genome Sequence of ansamitocin-producing Bacterium Actinosynnema pretiosum X47.</title>
        <authorList>
            <person name="Cao G."/>
            <person name="Zong G."/>
            <person name="Zhong C."/>
            <person name="Fu J."/>
        </authorList>
    </citation>
    <scope>NUCLEOTIDE SEQUENCE [LARGE SCALE GENOMIC DNA]</scope>
    <source>
        <strain evidence="1">X47</strain>
    </source>
</reference>
<dbReference type="Proteomes" id="UP000218505">
    <property type="component" value="Chromosome"/>
</dbReference>
<protein>
    <recommendedName>
        <fullName evidence="3">Sporadically distributed protein, TIGR04141 family</fullName>
    </recommendedName>
</protein>
<gene>
    <name evidence="1" type="ORF">CNX65_32160</name>
</gene>
<accession>A0A290ZEF0</accession>
<evidence type="ECO:0000313" key="1">
    <source>
        <dbReference type="EMBL" id="ATE57386.1"/>
    </source>
</evidence>
<sequence length="556" mass="62737">MVVTLGQKLLSKQDELTRRCAMRITLYLLRESVAFDEKALRNSHLLTERRLIPPQPPEVRWRLFTGTKPEREVSWCRNLNTIVEAEDGDPITTKSAGAVLLVQAHGRVFAVTFGTGFHHVGHDSVEPDFGLRVAANCVSADRLTIADARGLGKGKRNATSKLPQAGEMFAFGLLTDEEWIRQFGGDVNIPGFARSARGSDSLQLTLDQEFTLNGLPAKLEEALELYRSEGYKACFPFLDYFRRESCKETISSLEGRLTEAMRAGDTGIGFALPDEFGRTADEYEICHRHRHESVTELRTESVYEVLTRLEGWKDPLHSVKIAAYDMSGEPVRPKEELRRYVVGEIQHDSGGRQQHYATTAGAWFRINEDYAAKVDRYLTDSIEDITAELDLPIWDDEYLKEHITQGRYGEDRYNRHSCEQRAYALLDRDFYRGGAGEQVEICDQLTPDKKLICVKRMDGSDKMSHLFQQGSVSAQMIVGNQDYRAKLMDKMRELDSAAEFGAPQDWTVVYAVATSRPGSLKKTLPFFARAALRAHARTVRTAGLRVAIAKIEKTRG</sequence>
<dbReference type="InterPro" id="IPR026487">
    <property type="entry name" value="CHP04141"/>
</dbReference>
<dbReference type="NCBIfam" id="TIGR04141">
    <property type="entry name" value="TIGR04141 family sporadically distributed protein"/>
    <property type="match status" value="1"/>
</dbReference>